<feature type="transmembrane region" description="Helical" evidence="2">
    <location>
        <begin position="56"/>
        <end position="77"/>
    </location>
</feature>
<feature type="region of interest" description="Disordered" evidence="1">
    <location>
        <begin position="87"/>
        <end position="117"/>
    </location>
</feature>
<dbReference type="KEGG" id="pry:Prubr_41890"/>
<evidence type="ECO:0008006" key="5">
    <source>
        <dbReference type="Google" id="ProtNLM"/>
    </source>
</evidence>
<keyword evidence="2" id="KW-0472">Membrane</keyword>
<name>A0A810N5Z3_9ACTN</name>
<evidence type="ECO:0000313" key="3">
    <source>
        <dbReference type="EMBL" id="BCJ67168.1"/>
    </source>
</evidence>
<feature type="transmembrane region" description="Helical" evidence="2">
    <location>
        <begin position="30"/>
        <end position="50"/>
    </location>
</feature>
<keyword evidence="2" id="KW-1133">Transmembrane helix</keyword>
<accession>A0A810N5Z3</accession>
<sequence length="117" mass="13248">MVKQTSHRPILITDAPRSQSDQLHSRQVRYIVMMLFRVACLIAGGVLISLDVPLLWIWLPVCGIGMILVPWLAVLLANDRPPKDEHRFVNRMRHGPPEEPAPRTLTAAEQPRIIDAD</sequence>
<dbReference type="AlphaFoldDB" id="A0A810N5Z3"/>
<dbReference type="InterPro" id="IPR021449">
    <property type="entry name" value="DUF3099"/>
</dbReference>
<proteinExistence type="predicted"/>
<gene>
    <name evidence="3" type="ORF">Prubr_41890</name>
</gene>
<evidence type="ECO:0000313" key="4">
    <source>
        <dbReference type="Proteomes" id="UP000680866"/>
    </source>
</evidence>
<dbReference type="Proteomes" id="UP000680866">
    <property type="component" value="Chromosome"/>
</dbReference>
<evidence type="ECO:0000256" key="2">
    <source>
        <dbReference type="SAM" id="Phobius"/>
    </source>
</evidence>
<reference evidence="3" key="1">
    <citation type="submission" date="2020-08" db="EMBL/GenBank/DDBJ databases">
        <title>Whole genome shotgun sequence of Polymorphospora rubra NBRC 101157.</title>
        <authorList>
            <person name="Komaki H."/>
            <person name="Tamura T."/>
        </authorList>
    </citation>
    <scope>NUCLEOTIDE SEQUENCE</scope>
    <source>
        <strain evidence="3">NBRC 101157</strain>
    </source>
</reference>
<dbReference type="Pfam" id="PF11298">
    <property type="entry name" value="DUF3099"/>
    <property type="match status" value="1"/>
</dbReference>
<dbReference type="EMBL" id="AP023359">
    <property type="protein sequence ID" value="BCJ67168.1"/>
    <property type="molecule type" value="Genomic_DNA"/>
</dbReference>
<evidence type="ECO:0000256" key="1">
    <source>
        <dbReference type="SAM" id="MobiDB-lite"/>
    </source>
</evidence>
<protein>
    <recommendedName>
        <fullName evidence="5">DUF3099 domain-containing protein</fullName>
    </recommendedName>
</protein>
<dbReference type="RefSeq" id="WP_212816538.1">
    <property type="nucleotide sequence ID" value="NZ_AP023359.1"/>
</dbReference>
<organism evidence="3 4">
    <name type="scientific">Polymorphospora rubra</name>
    <dbReference type="NCBI Taxonomy" id="338584"/>
    <lineage>
        <taxon>Bacteria</taxon>
        <taxon>Bacillati</taxon>
        <taxon>Actinomycetota</taxon>
        <taxon>Actinomycetes</taxon>
        <taxon>Micromonosporales</taxon>
        <taxon>Micromonosporaceae</taxon>
        <taxon>Polymorphospora</taxon>
    </lineage>
</organism>
<keyword evidence="4" id="KW-1185">Reference proteome</keyword>
<keyword evidence="2" id="KW-0812">Transmembrane</keyword>